<evidence type="ECO:0008006" key="9">
    <source>
        <dbReference type="Google" id="ProtNLM"/>
    </source>
</evidence>
<dbReference type="InterPro" id="IPR003738">
    <property type="entry name" value="SRAP"/>
</dbReference>
<dbReference type="GO" id="GO:0006508">
    <property type="term" value="P:proteolysis"/>
    <property type="evidence" value="ECO:0007669"/>
    <property type="project" value="UniProtKB-KW"/>
</dbReference>
<name>A0A382DSK3_9ZZZZ</name>
<accession>A0A382DSK3</accession>
<dbReference type="SUPFAM" id="SSF143081">
    <property type="entry name" value="BB1717-like"/>
    <property type="match status" value="1"/>
</dbReference>
<comment type="similarity">
    <text evidence="1">Belongs to the SOS response-associated peptidase family.</text>
</comment>
<dbReference type="GO" id="GO:0106300">
    <property type="term" value="P:protein-DNA covalent cross-linking repair"/>
    <property type="evidence" value="ECO:0007669"/>
    <property type="project" value="InterPro"/>
</dbReference>
<dbReference type="Pfam" id="PF02586">
    <property type="entry name" value="SRAP"/>
    <property type="match status" value="1"/>
</dbReference>
<evidence type="ECO:0000313" key="8">
    <source>
        <dbReference type="EMBL" id="SVB41476.1"/>
    </source>
</evidence>
<evidence type="ECO:0000256" key="6">
    <source>
        <dbReference type="ARBA" id="ARBA00023125"/>
    </source>
</evidence>
<organism evidence="8">
    <name type="scientific">marine metagenome</name>
    <dbReference type="NCBI Taxonomy" id="408172"/>
    <lineage>
        <taxon>unclassified sequences</taxon>
        <taxon>metagenomes</taxon>
        <taxon>ecological metagenomes</taxon>
    </lineage>
</organism>
<dbReference type="InterPro" id="IPR036590">
    <property type="entry name" value="SRAP-like"/>
</dbReference>
<evidence type="ECO:0000256" key="2">
    <source>
        <dbReference type="ARBA" id="ARBA00022670"/>
    </source>
</evidence>
<dbReference type="EMBL" id="UINC01040924">
    <property type="protein sequence ID" value="SVB41476.1"/>
    <property type="molecule type" value="Genomic_DNA"/>
</dbReference>
<keyword evidence="2" id="KW-0645">Protease</keyword>
<feature type="non-terminal residue" evidence="8">
    <location>
        <position position="203"/>
    </location>
</feature>
<dbReference type="GO" id="GO:0003697">
    <property type="term" value="F:single-stranded DNA binding"/>
    <property type="evidence" value="ECO:0007669"/>
    <property type="project" value="InterPro"/>
</dbReference>
<dbReference type="Gene3D" id="3.90.1680.10">
    <property type="entry name" value="SOS response associated peptidase-like"/>
    <property type="match status" value="1"/>
</dbReference>
<keyword evidence="3" id="KW-0227">DNA damage</keyword>
<dbReference type="PANTHER" id="PTHR13604">
    <property type="entry name" value="DC12-RELATED"/>
    <property type="match status" value="1"/>
</dbReference>
<keyword evidence="6" id="KW-0238">DNA-binding</keyword>
<keyword evidence="5" id="KW-0190">Covalent protein-DNA linkage</keyword>
<dbReference type="GO" id="GO:0016829">
    <property type="term" value="F:lyase activity"/>
    <property type="evidence" value="ECO:0007669"/>
    <property type="project" value="UniProtKB-KW"/>
</dbReference>
<dbReference type="GO" id="GO:0008233">
    <property type="term" value="F:peptidase activity"/>
    <property type="evidence" value="ECO:0007669"/>
    <property type="project" value="UniProtKB-KW"/>
</dbReference>
<dbReference type="AlphaFoldDB" id="A0A382DSK3"/>
<protein>
    <recommendedName>
        <fullName evidence="9">Abasic site processing protein</fullName>
    </recommendedName>
</protein>
<dbReference type="PANTHER" id="PTHR13604:SF0">
    <property type="entry name" value="ABASIC SITE PROCESSING PROTEIN HMCES"/>
    <property type="match status" value="1"/>
</dbReference>
<evidence type="ECO:0000256" key="1">
    <source>
        <dbReference type="ARBA" id="ARBA00008136"/>
    </source>
</evidence>
<proteinExistence type="inferred from homology"/>
<reference evidence="8" key="1">
    <citation type="submission" date="2018-05" db="EMBL/GenBank/DDBJ databases">
        <authorList>
            <person name="Lanie J.A."/>
            <person name="Ng W.-L."/>
            <person name="Kazmierczak K.M."/>
            <person name="Andrzejewski T.M."/>
            <person name="Davidsen T.M."/>
            <person name="Wayne K.J."/>
            <person name="Tettelin H."/>
            <person name="Glass J.I."/>
            <person name="Rusch D."/>
            <person name="Podicherti R."/>
            <person name="Tsui H.-C.T."/>
            <person name="Winkler M.E."/>
        </authorList>
    </citation>
    <scope>NUCLEOTIDE SEQUENCE</scope>
</reference>
<evidence type="ECO:0000256" key="3">
    <source>
        <dbReference type="ARBA" id="ARBA00022763"/>
    </source>
</evidence>
<keyword evidence="4" id="KW-0378">Hydrolase</keyword>
<keyword evidence="7" id="KW-0456">Lyase</keyword>
<evidence type="ECO:0000256" key="7">
    <source>
        <dbReference type="ARBA" id="ARBA00023239"/>
    </source>
</evidence>
<evidence type="ECO:0000256" key="5">
    <source>
        <dbReference type="ARBA" id="ARBA00023124"/>
    </source>
</evidence>
<sequence>MCGRYTFFNNIDSLQHSLNIDVIDSNIINHQASYNISPTQNAPVVFEENNKRILKNMRWGLIPSWAKDNSFASKLINARSETIADKPSFKNLITTNRCVVLANGYYEWVNVDNKKHPYFIYSEENTMISMAGLWTEWKDVISFTIITKKSDISISHLHHRMPLILQEEKIDSYLDKKNTFDDFVLFDDMKLKYHQVSNLVNSP</sequence>
<evidence type="ECO:0000256" key="4">
    <source>
        <dbReference type="ARBA" id="ARBA00022801"/>
    </source>
</evidence>
<gene>
    <name evidence="8" type="ORF">METZ01_LOCUS194330</name>
</gene>